<accession>A0A024TB94</accession>
<reference evidence="5" key="1">
    <citation type="submission" date="2013-12" db="EMBL/GenBank/DDBJ databases">
        <title>The Genome Sequence of Aphanomyces invadans NJM9701.</title>
        <authorList>
            <consortium name="The Broad Institute Genomics Platform"/>
            <person name="Russ C."/>
            <person name="Tyler B."/>
            <person name="van West P."/>
            <person name="Dieguez-Uribeondo J."/>
            <person name="Young S.K."/>
            <person name="Zeng Q."/>
            <person name="Gargeya S."/>
            <person name="Fitzgerald M."/>
            <person name="Abouelleil A."/>
            <person name="Alvarado L."/>
            <person name="Chapman S.B."/>
            <person name="Gainer-Dewar J."/>
            <person name="Goldberg J."/>
            <person name="Griggs A."/>
            <person name="Gujja S."/>
            <person name="Hansen M."/>
            <person name="Howarth C."/>
            <person name="Imamovic A."/>
            <person name="Ireland A."/>
            <person name="Larimer J."/>
            <person name="McCowan C."/>
            <person name="Murphy C."/>
            <person name="Pearson M."/>
            <person name="Poon T.W."/>
            <person name="Priest M."/>
            <person name="Roberts A."/>
            <person name="Saif S."/>
            <person name="Shea T."/>
            <person name="Sykes S."/>
            <person name="Wortman J."/>
            <person name="Nusbaum C."/>
            <person name="Birren B."/>
        </authorList>
    </citation>
    <scope>NUCLEOTIDE SEQUENCE [LARGE SCALE GENOMIC DNA]</scope>
    <source>
        <strain evidence="5">NJM9701</strain>
    </source>
</reference>
<dbReference type="GO" id="GO:0006508">
    <property type="term" value="P:proteolysis"/>
    <property type="evidence" value="ECO:0007669"/>
    <property type="project" value="InterPro"/>
</dbReference>
<gene>
    <name evidence="5" type="ORF">H310_14630</name>
</gene>
<dbReference type="GO" id="GO:0008234">
    <property type="term" value="F:cysteine-type peptidase activity"/>
    <property type="evidence" value="ECO:0007669"/>
    <property type="project" value="InterPro"/>
</dbReference>
<dbReference type="CDD" id="cd02248">
    <property type="entry name" value="Peptidase_C1A"/>
    <property type="match status" value="1"/>
</dbReference>
<proteinExistence type="inferred from homology"/>
<dbReference type="AlphaFoldDB" id="A0A024TB94"/>
<dbReference type="PANTHER" id="PTHR12411">
    <property type="entry name" value="CYSTEINE PROTEASE FAMILY C1-RELATED"/>
    <property type="match status" value="1"/>
</dbReference>
<evidence type="ECO:0000256" key="3">
    <source>
        <dbReference type="SAM" id="MobiDB-lite"/>
    </source>
</evidence>
<name>A0A024TB94_9STRA</name>
<comment type="similarity">
    <text evidence="1">Belongs to the peptidase C1 family.</text>
</comment>
<dbReference type="OrthoDB" id="10253408at2759"/>
<dbReference type="PROSITE" id="PS00139">
    <property type="entry name" value="THIOL_PROTEASE_CYS"/>
    <property type="match status" value="1"/>
</dbReference>
<dbReference type="InterPro" id="IPR000169">
    <property type="entry name" value="Pept_cys_AS"/>
</dbReference>
<dbReference type="SMART" id="SM00645">
    <property type="entry name" value="Pept_C1"/>
    <property type="match status" value="1"/>
</dbReference>
<evidence type="ECO:0000256" key="2">
    <source>
        <dbReference type="ARBA" id="ARBA00023145"/>
    </source>
</evidence>
<dbReference type="VEuPathDB" id="FungiDB:H310_14630"/>
<protein>
    <recommendedName>
        <fullName evidence="4">Peptidase C1A papain C-terminal domain-containing protein</fullName>
    </recommendedName>
</protein>
<organism evidence="5">
    <name type="scientific">Aphanomyces invadans</name>
    <dbReference type="NCBI Taxonomy" id="157072"/>
    <lineage>
        <taxon>Eukaryota</taxon>
        <taxon>Sar</taxon>
        <taxon>Stramenopiles</taxon>
        <taxon>Oomycota</taxon>
        <taxon>Saprolegniomycetes</taxon>
        <taxon>Saprolegniales</taxon>
        <taxon>Verrucalvaceae</taxon>
        <taxon>Aphanomyces</taxon>
    </lineage>
</organism>
<feature type="domain" description="Peptidase C1A papain C-terminal" evidence="4">
    <location>
        <begin position="134"/>
        <end position="345"/>
    </location>
</feature>
<dbReference type="SUPFAM" id="SSF54001">
    <property type="entry name" value="Cysteine proteinases"/>
    <property type="match status" value="1"/>
</dbReference>
<dbReference type="Pfam" id="PF00112">
    <property type="entry name" value="Peptidase_C1"/>
    <property type="match status" value="1"/>
</dbReference>
<evidence type="ECO:0000256" key="1">
    <source>
        <dbReference type="ARBA" id="ARBA00008455"/>
    </source>
</evidence>
<dbReference type="PRINTS" id="PR00705">
    <property type="entry name" value="PAPAIN"/>
</dbReference>
<keyword evidence="2" id="KW-0865">Zymogen</keyword>
<dbReference type="eggNOG" id="KOG1543">
    <property type="taxonomic scope" value="Eukaryota"/>
</dbReference>
<feature type="region of interest" description="Disordered" evidence="3">
    <location>
        <begin position="349"/>
        <end position="380"/>
    </location>
</feature>
<sequence length="424" mass="45287">MKLFAALVVASAAATKQSVTTLSSDERTALRAELAKWRQEFGAKAAARGLLPRAAKNLNPLEAELDALQRFHDNKLAIEQARRNNPQATFDYNHPFALLTKDEFKRLVVGRSFQQGVNAVESLPSVNIAPSGVQASSVDWSTGPCVNPIRFQGYCGSCWAFSSVGTAESAHCIMTGQLLDLSEQQVVSCSTNGYNMGCNGGFEDAALDYITAEGVCLESDYPYTSGDANDTGVCSNSCGKIKLQVGSTVRVNGEVDTIMALNYQPVSVAVEAGNAEWMNYRSGIITQCPGAISDHAVIAVGYDPWSIKIRNSWGADWGEAGHIRLQRGGAGKGTCNVVEFVSFPNIGGVTPKPTPAPTTTTAKPKTTTPQPKPTTTQTPAPRPVVCGSCTQCYYPAASQCLGAEYDKNSCDYYSSTYGTVWCGY</sequence>
<dbReference type="InterPro" id="IPR000668">
    <property type="entry name" value="Peptidase_C1A_C"/>
</dbReference>
<dbReference type="InterPro" id="IPR013128">
    <property type="entry name" value="Peptidase_C1A"/>
</dbReference>
<dbReference type="STRING" id="157072.A0A024TB94"/>
<evidence type="ECO:0000313" key="5">
    <source>
        <dbReference type="EMBL" id="ETV90627.1"/>
    </source>
</evidence>
<dbReference type="InterPro" id="IPR038765">
    <property type="entry name" value="Papain-like_cys_pep_sf"/>
</dbReference>
<dbReference type="RefSeq" id="XP_008880748.1">
    <property type="nucleotide sequence ID" value="XM_008882526.1"/>
</dbReference>
<dbReference type="Gene3D" id="3.90.70.10">
    <property type="entry name" value="Cysteine proteinases"/>
    <property type="match status" value="1"/>
</dbReference>
<dbReference type="InterPro" id="IPR039417">
    <property type="entry name" value="Peptidase_C1A_papain-like"/>
</dbReference>
<feature type="compositionally biased region" description="Low complexity" evidence="3">
    <location>
        <begin position="357"/>
        <end position="379"/>
    </location>
</feature>
<dbReference type="GeneID" id="20091680"/>
<dbReference type="EMBL" id="KI914028">
    <property type="protein sequence ID" value="ETV90627.1"/>
    <property type="molecule type" value="Genomic_DNA"/>
</dbReference>
<evidence type="ECO:0000259" key="4">
    <source>
        <dbReference type="SMART" id="SM00645"/>
    </source>
</evidence>